<dbReference type="AlphaFoldDB" id="A0A543AT48"/>
<keyword evidence="1" id="KW-0732">Signal</keyword>
<accession>A0A543AT48</accession>
<evidence type="ECO:0000256" key="1">
    <source>
        <dbReference type="SAM" id="SignalP"/>
    </source>
</evidence>
<protein>
    <submittedName>
        <fullName evidence="2">Uncharacterized protein</fullName>
    </submittedName>
</protein>
<keyword evidence="3" id="KW-1185">Reference proteome</keyword>
<gene>
    <name evidence="2" type="ORF">FB566_1248</name>
</gene>
<dbReference type="Proteomes" id="UP000317043">
    <property type="component" value="Unassembled WGS sequence"/>
</dbReference>
<comment type="caution">
    <text evidence="2">The sequence shown here is derived from an EMBL/GenBank/DDBJ whole genome shotgun (WGS) entry which is preliminary data.</text>
</comment>
<proteinExistence type="predicted"/>
<reference evidence="2 3" key="1">
    <citation type="submission" date="2019-06" db="EMBL/GenBank/DDBJ databases">
        <title>Sequencing the genomes of 1000 actinobacteria strains.</title>
        <authorList>
            <person name="Klenk H.-P."/>
        </authorList>
    </citation>
    <scope>NUCLEOTIDE SEQUENCE [LARGE SCALE GENOMIC DNA]</scope>
    <source>
        <strain evidence="2 3">DSM 45928</strain>
    </source>
</reference>
<evidence type="ECO:0000313" key="3">
    <source>
        <dbReference type="Proteomes" id="UP000317043"/>
    </source>
</evidence>
<feature type="signal peptide" evidence="1">
    <location>
        <begin position="1"/>
        <end position="20"/>
    </location>
</feature>
<dbReference type="InParanoid" id="A0A543AT48"/>
<name>A0A543AT48_9ACTN</name>
<sequence length="78" mass="7844">MAVAAIAAGAVLFTGGAAQAADSSAIDNTVAVTEGGHYKSDDQGNANVCGNVLAYKSIVVNFTDCDATNVDADFGHHR</sequence>
<feature type="chain" id="PRO_5022103512" evidence="1">
    <location>
        <begin position="21"/>
        <end position="78"/>
    </location>
</feature>
<dbReference type="EMBL" id="VFOW01000001">
    <property type="protein sequence ID" value="TQL75736.1"/>
    <property type="molecule type" value="Genomic_DNA"/>
</dbReference>
<evidence type="ECO:0000313" key="2">
    <source>
        <dbReference type="EMBL" id="TQL75736.1"/>
    </source>
</evidence>
<organism evidence="2 3">
    <name type="scientific">Stackebrandtia endophytica</name>
    <dbReference type="NCBI Taxonomy" id="1496996"/>
    <lineage>
        <taxon>Bacteria</taxon>
        <taxon>Bacillati</taxon>
        <taxon>Actinomycetota</taxon>
        <taxon>Actinomycetes</taxon>
        <taxon>Glycomycetales</taxon>
        <taxon>Glycomycetaceae</taxon>
        <taxon>Stackebrandtia</taxon>
    </lineage>
</organism>